<dbReference type="Proteomes" id="UP000053859">
    <property type="component" value="Unassembled WGS sequence"/>
</dbReference>
<dbReference type="RefSeq" id="WP_148640313.1">
    <property type="nucleotide sequence ID" value="NZ_DF968237.1"/>
</dbReference>
<dbReference type="AlphaFoldDB" id="A0A0K8PI36"/>
<accession>A0A0K8PI36</accession>
<reference evidence="2" key="1">
    <citation type="journal article" date="2015" name="Genome Announc.">
        <title>Draft Genome Sequence of Thiostrepton-Producing Streptomyces azureus ATCC 14921.</title>
        <authorList>
            <person name="Sakihara K."/>
            <person name="Maeda J."/>
            <person name="Tashiro K."/>
            <person name="Fujino Y."/>
            <person name="Kuhara S."/>
            <person name="Ohshima T."/>
            <person name="Ogata S."/>
            <person name="Doi K."/>
        </authorList>
    </citation>
    <scope>NUCLEOTIDE SEQUENCE [LARGE SCALE GENOMIC DNA]</scope>
    <source>
        <strain evidence="2">ATCC14921</strain>
    </source>
</reference>
<evidence type="ECO:0000256" key="1">
    <source>
        <dbReference type="SAM" id="MobiDB-lite"/>
    </source>
</evidence>
<gene>
    <name evidence="2" type="ORF">SAZU_2294</name>
</gene>
<keyword evidence="3" id="KW-1185">Reference proteome</keyword>
<organism evidence="2 3">
    <name type="scientific">Streptomyces azureus</name>
    <dbReference type="NCBI Taxonomy" id="146537"/>
    <lineage>
        <taxon>Bacteria</taxon>
        <taxon>Bacillati</taxon>
        <taxon>Actinomycetota</taxon>
        <taxon>Actinomycetes</taxon>
        <taxon>Kitasatosporales</taxon>
        <taxon>Streptomycetaceae</taxon>
        <taxon>Streptomyces</taxon>
    </lineage>
</organism>
<dbReference type="OrthoDB" id="4546548at2"/>
<protein>
    <submittedName>
        <fullName evidence="2">Probable transposase</fullName>
    </submittedName>
</protein>
<evidence type="ECO:0000313" key="2">
    <source>
        <dbReference type="EMBL" id="GAP47557.1"/>
    </source>
</evidence>
<feature type="region of interest" description="Disordered" evidence="1">
    <location>
        <begin position="74"/>
        <end position="94"/>
    </location>
</feature>
<name>A0A0K8PI36_STRAJ</name>
<sequence length="94" mass="11047">MRRFQTTPHLTRRGTGHGSGLGVYRWVVEGAIALLHWFRRLRIRWDIRDDIHRAFVTPRLRRHLLATTPHRTLSGVRAGDAPQEMACSMRRRHS</sequence>
<proteinExistence type="predicted"/>
<dbReference type="PATRIC" id="fig|146537.3.peg.2421"/>
<dbReference type="EMBL" id="DF968237">
    <property type="protein sequence ID" value="GAP47557.1"/>
    <property type="molecule type" value="Genomic_DNA"/>
</dbReference>
<evidence type="ECO:0000313" key="3">
    <source>
        <dbReference type="Proteomes" id="UP000053859"/>
    </source>
</evidence>